<dbReference type="InterPro" id="IPR036047">
    <property type="entry name" value="F-box-like_dom_sf"/>
</dbReference>
<protein>
    <submittedName>
        <fullName evidence="1">Uncharacterized protein</fullName>
    </submittedName>
</protein>
<reference evidence="1 2" key="2">
    <citation type="submission" date="2017-10" db="EMBL/GenBank/DDBJ databases">
        <title>Extensive intraspecific genome diversity in a model arbuscular mycorrhizal fungus.</title>
        <authorList>
            <person name="Chen E.C.H."/>
            <person name="Morin E."/>
            <person name="Baudet D."/>
            <person name="Noel J."/>
            <person name="Ndikumana S."/>
            <person name="Charron P."/>
            <person name="St-Onge C."/>
            <person name="Giorgi J."/>
            <person name="Grigoriev I.V."/>
            <person name="Roux C."/>
            <person name="Martin F.M."/>
            <person name="Corradi N."/>
        </authorList>
    </citation>
    <scope>NUCLEOTIDE SEQUENCE [LARGE SCALE GENOMIC DNA]</scope>
    <source>
        <strain evidence="1 2">C2</strain>
    </source>
</reference>
<comment type="caution">
    <text evidence="1">The sequence shown here is derived from an EMBL/GenBank/DDBJ whole genome shotgun (WGS) entry which is preliminary data.</text>
</comment>
<name>A0A2N1MTZ3_9GLOM</name>
<dbReference type="EMBL" id="LLXL01001327">
    <property type="protein sequence ID" value="PKK65093.1"/>
    <property type="molecule type" value="Genomic_DNA"/>
</dbReference>
<organism evidence="1 2">
    <name type="scientific">Rhizophagus irregularis</name>
    <dbReference type="NCBI Taxonomy" id="588596"/>
    <lineage>
        <taxon>Eukaryota</taxon>
        <taxon>Fungi</taxon>
        <taxon>Fungi incertae sedis</taxon>
        <taxon>Mucoromycota</taxon>
        <taxon>Glomeromycotina</taxon>
        <taxon>Glomeromycetes</taxon>
        <taxon>Glomerales</taxon>
        <taxon>Glomeraceae</taxon>
        <taxon>Rhizophagus</taxon>
    </lineage>
</organism>
<dbReference type="AlphaFoldDB" id="A0A2N1MTZ3"/>
<reference evidence="1 2" key="1">
    <citation type="submission" date="2016-04" db="EMBL/GenBank/DDBJ databases">
        <title>Genome analyses suggest a sexual origin of heterokaryosis in a supposedly ancient asexual fungus.</title>
        <authorList>
            <person name="Ropars J."/>
            <person name="Sedzielewska K."/>
            <person name="Noel J."/>
            <person name="Charron P."/>
            <person name="Farinelli L."/>
            <person name="Marton T."/>
            <person name="Kruger M."/>
            <person name="Pelin A."/>
            <person name="Brachmann A."/>
            <person name="Corradi N."/>
        </authorList>
    </citation>
    <scope>NUCLEOTIDE SEQUENCE [LARGE SCALE GENOMIC DNA]</scope>
    <source>
        <strain evidence="1 2">C2</strain>
    </source>
</reference>
<gene>
    <name evidence="1" type="ORF">RhiirC2_78338</name>
</gene>
<accession>A0A2N1MTZ3</accession>
<proteinExistence type="predicted"/>
<dbReference type="Proteomes" id="UP000233469">
    <property type="component" value="Unassembled WGS sequence"/>
</dbReference>
<dbReference type="SUPFAM" id="SSF81383">
    <property type="entry name" value="F-box domain"/>
    <property type="match status" value="1"/>
</dbReference>
<evidence type="ECO:0000313" key="2">
    <source>
        <dbReference type="Proteomes" id="UP000233469"/>
    </source>
</evidence>
<sequence>MASRLPADCLKEILEYLEKDKFSLHSCLLVNRLWCKISVRILWRNIWTINLVGYEHRLKVEKSILNMLIICLPNKSKKYLRQKGILNSSQISRTSLFDYASFCKVLSVHGIVRMIADVFKSQRYLEEEIMKMFMKKIPLKKLYYYTNN</sequence>
<evidence type="ECO:0000313" key="1">
    <source>
        <dbReference type="EMBL" id="PKK65093.1"/>
    </source>
</evidence>